<name>A0A5C8P4K0_9BURK</name>
<dbReference type="InterPro" id="IPR012340">
    <property type="entry name" value="NA-bd_OB-fold"/>
</dbReference>
<protein>
    <recommendedName>
        <fullName evidence="4">Ribonuclease G</fullName>
    </recommendedName>
</protein>
<feature type="domain" description="S1 motif" evidence="16">
    <location>
        <begin position="39"/>
        <end position="118"/>
    </location>
</feature>
<dbReference type="Proteomes" id="UP000321548">
    <property type="component" value="Unassembled WGS sequence"/>
</dbReference>
<dbReference type="GO" id="GO:0016787">
    <property type="term" value="F:hydrolase activity"/>
    <property type="evidence" value="ECO:0007669"/>
    <property type="project" value="UniProtKB-KW"/>
</dbReference>
<keyword evidence="11" id="KW-0699">rRNA-binding</keyword>
<gene>
    <name evidence="17" type="ORF">FHP08_02455</name>
</gene>
<dbReference type="GO" id="GO:0008033">
    <property type="term" value="P:tRNA processing"/>
    <property type="evidence" value="ECO:0007669"/>
    <property type="project" value="UniProtKB-KW"/>
</dbReference>
<evidence type="ECO:0000256" key="1">
    <source>
        <dbReference type="ARBA" id="ARBA00001946"/>
    </source>
</evidence>
<dbReference type="Gene3D" id="2.40.50.140">
    <property type="entry name" value="Nucleic acid-binding proteins"/>
    <property type="match status" value="1"/>
</dbReference>
<evidence type="ECO:0000313" key="18">
    <source>
        <dbReference type="Proteomes" id="UP000321548"/>
    </source>
</evidence>
<keyword evidence="9" id="KW-0540">Nuclease</keyword>
<dbReference type="NCBIfam" id="NF008689">
    <property type="entry name" value="PRK11712.1"/>
    <property type="match status" value="1"/>
</dbReference>
<evidence type="ECO:0000256" key="13">
    <source>
        <dbReference type="ARBA" id="ARBA00022801"/>
    </source>
</evidence>
<sequence>MTEEILVNHAAHETRVAVIQQGAMQELHVERAATRGLVGNVYLGRVSRVLPGMQSAFVDVGLERAAFLHVADLWQSRASAHGSGSPIPIEKLLFEGQPLLVQVIKDPLGTKGARLSTQISIAGRFLVYLPQDPHIGVSQRIGDEAGRAELRARLQRLMPDDEKGGFIIRTSAEDASDDELAADIAYLRKRWRQILGASRERPAPSLLYQELSLGERVLRDLATDRTGAIMVDSREALAELADFARAYMPSMAGRLRHYAGERPLFELHGVEDEIARALSRRVDLKSGGYLIIDQTEAMTTIDVNTGGYVGGRNFDDTIFRTNLEAAHAIARQLRVRNLGGIIIVDFIDMTGNEHREAVLQELRKALARDRTKSSVNGFTSLGLVEMTRKRTRESLAHILLERCPTCEGKGQIKTARSVCYEILREIQREAGQFSPKEFRIVASQSVIDLFLEEESQPLAALGDAIGKRIALQVETVFAQEQYDIVLM</sequence>
<evidence type="ECO:0000256" key="8">
    <source>
        <dbReference type="ARBA" id="ARBA00022694"/>
    </source>
</evidence>
<comment type="cofactor">
    <cofactor evidence="1">
        <name>Mg(2+)</name>
        <dbReference type="ChEBI" id="CHEBI:18420"/>
    </cofactor>
</comment>
<dbReference type="GO" id="GO:0046872">
    <property type="term" value="F:metal ion binding"/>
    <property type="evidence" value="ECO:0007669"/>
    <property type="project" value="UniProtKB-KW"/>
</dbReference>
<dbReference type="OrthoDB" id="9804278at2"/>
<dbReference type="InterPro" id="IPR019307">
    <property type="entry name" value="RNA-bd_AU-1/RNase_E/G"/>
</dbReference>
<keyword evidence="13 17" id="KW-0378">Hydrolase</keyword>
<evidence type="ECO:0000256" key="6">
    <source>
        <dbReference type="ARBA" id="ARBA00022552"/>
    </source>
</evidence>
<evidence type="ECO:0000256" key="4">
    <source>
        <dbReference type="ARBA" id="ARBA00017719"/>
    </source>
</evidence>
<evidence type="ECO:0000256" key="11">
    <source>
        <dbReference type="ARBA" id="ARBA00022730"/>
    </source>
</evidence>
<keyword evidence="18" id="KW-1185">Reference proteome</keyword>
<dbReference type="AlphaFoldDB" id="A0A5C8P4K0"/>
<evidence type="ECO:0000256" key="14">
    <source>
        <dbReference type="ARBA" id="ARBA00022842"/>
    </source>
</evidence>
<dbReference type="PROSITE" id="PS50126">
    <property type="entry name" value="S1"/>
    <property type="match status" value="1"/>
</dbReference>
<dbReference type="PANTHER" id="PTHR30001:SF0">
    <property type="entry name" value="RIBONUCLEASE G"/>
    <property type="match status" value="1"/>
</dbReference>
<dbReference type="GO" id="GO:0006364">
    <property type="term" value="P:rRNA processing"/>
    <property type="evidence" value="ECO:0007669"/>
    <property type="project" value="UniProtKB-KW"/>
</dbReference>
<comment type="subcellular location">
    <subcellularLocation>
        <location evidence="2">Cytoplasm</location>
    </subcellularLocation>
</comment>
<reference evidence="17 18" key="1">
    <citation type="submission" date="2019-06" db="EMBL/GenBank/DDBJ databases">
        <title>Quisquiliibacterium sp. nov., isolated from a maize field.</title>
        <authorList>
            <person name="Lin S.-Y."/>
            <person name="Tsai C.-F."/>
            <person name="Young C.-C."/>
        </authorList>
    </citation>
    <scope>NUCLEOTIDE SEQUENCE [LARGE SCALE GENOMIC DNA]</scope>
    <source>
        <strain evidence="17 18">CC-CFT501</strain>
    </source>
</reference>
<dbReference type="Gene3D" id="3.40.1260.20">
    <property type="entry name" value="Ribonuclease E, catalytic domain"/>
    <property type="match status" value="1"/>
</dbReference>
<evidence type="ECO:0000259" key="16">
    <source>
        <dbReference type="PROSITE" id="PS50126"/>
    </source>
</evidence>
<evidence type="ECO:0000256" key="15">
    <source>
        <dbReference type="ARBA" id="ARBA00022884"/>
    </source>
</evidence>
<keyword evidence="15" id="KW-0694">RNA-binding</keyword>
<dbReference type="GO" id="GO:0004519">
    <property type="term" value="F:endonuclease activity"/>
    <property type="evidence" value="ECO:0007669"/>
    <property type="project" value="UniProtKB-KW"/>
</dbReference>
<keyword evidence="6" id="KW-0698">rRNA processing</keyword>
<comment type="caution">
    <text evidence="17">The sequence shown here is derived from an EMBL/GenBank/DDBJ whole genome shotgun (WGS) entry which is preliminary data.</text>
</comment>
<comment type="similarity">
    <text evidence="3">Belongs to the RNase E/G family. RNase G subfamily.</text>
</comment>
<keyword evidence="7" id="KW-0820">tRNA-binding</keyword>
<evidence type="ECO:0000256" key="2">
    <source>
        <dbReference type="ARBA" id="ARBA00004496"/>
    </source>
</evidence>
<dbReference type="GO" id="GO:0019843">
    <property type="term" value="F:rRNA binding"/>
    <property type="evidence" value="ECO:0007669"/>
    <property type="project" value="UniProtKB-KW"/>
</dbReference>
<dbReference type="GO" id="GO:0000049">
    <property type="term" value="F:tRNA binding"/>
    <property type="evidence" value="ECO:0007669"/>
    <property type="project" value="UniProtKB-KW"/>
</dbReference>
<dbReference type="SUPFAM" id="SSF50249">
    <property type="entry name" value="Nucleic acid-binding proteins"/>
    <property type="match status" value="1"/>
</dbReference>
<dbReference type="CDD" id="cd04453">
    <property type="entry name" value="S1_RNase_E"/>
    <property type="match status" value="1"/>
</dbReference>
<evidence type="ECO:0000256" key="3">
    <source>
        <dbReference type="ARBA" id="ARBA00005663"/>
    </source>
</evidence>
<dbReference type="Pfam" id="PF10150">
    <property type="entry name" value="RNase_E_G"/>
    <property type="match status" value="1"/>
</dbReference>
<dbReference type="SMART" id="SM00316">
    <property type="entry name" value="S1"/>
    <property type="match status" value="1"/>
</dbReference>
<dbReference type="InterPro" id="IPR003029">
    <property type="entry name" value="S1_domain"/>
</dbReference>
<keyword evidence="12" id="KW-0255">Endonuclease</keyword>
<keyword evidence="8" id="KW-0819">tRNA processing</keyword>
<keyword evidence="14" id="KW-0460">Magnesium</keyword>
<dbReference type="Pfam" id="PF20833">
    <property type="entry name" value="RNase_E_G_Thio"/>
    <property type="match status" value="1"/>
</dbReference>
<organism evidence="17 18">
    <name type="scientific">Zeimonas arvi</name>
    <dbReference type="NCBI Taxonomy" id="2498847"/>
    <lineage>
        <taxon>Bacteria</taxon>
        <taxon>Pseudomonadati</taxon>
        <taxon>Pseudomonadota</taxon>
        <taxon>Betaproteobacteria</taxon>
        <taxon>Burkholderiales</taxon>
        <taxon>Burkholderiaceae</taxon>
        <taxon>Zeimonas</taxon>
    </lineage>
</organism>
<evidence type="ECO:0000256" key="5">
    <source>
        <dbReference type="ARBA" id="ARBA00022490"/>
    </source>
</evidence>
<keyword evidence="5" id="KW-0963">Cytoplasm</keyword>
<evidence type="ECO:0000256" key="7">
    <source>
        <dbReference type="ARBA" id="ARBA00022555"/>
    </source>
</evidence>
<evidence type="ECO:0000256" key="12">
    <source>
        <dbReference type="ARBA" id="ARBA00022759"/>
    </source>
</evidence>
<evidence type="ECO:0000256" key="9">
    <source>
        <dbReference type="ARBA" id="ARBA00022722"/>
    </source>
</evidence>
<proteinExistence type="inferred from homology"/>
<dbReference type="InterPro" id="IPR004659">
    <property type="entry name" value="RNase_E/G"/>
</dbReference>
<evidence type="ECO:0000256" key="10">
    <source>
        <dbReference type="ARBA" id="ARBA00022723"/>
    </source>
</evidence>
<dbReference type="PANTHER" id="PTHR30001">
    <property type="entry name" value="RIBONUCLEASE"/>
    <property type="match status" value="1"/>
</dbReference>
<evidence type="ECO:0000313" key="17">
    <source>
        <dbReference type="EMBL" id="TXL68562.1"/>
    </source>
</evidence>
<keyword evidence="10" id="KW-0479">Metal-binding</keyword>
<dbReference type="GO" id="GO:0004540">
    <property type="term" value="F:RNA nuclease activity"/>
    <property type="evidence" value="ECO:0007669"/>
    <property type="project" value="InterPro"/>
</dbReference>
<dbReference type="EMBL" id="VDUY01000001">
    <property type="protein sequence ID" value="TXL68562.1"/>
    <property type="molecule type" value="Genomic_DNA"/>
</dbReference>
<dbReference type="NCBIfam" id="TIGR00757">
    <property type="entry name" value="RNaseEG"/>
    <property type="match status" value="1"/>
</dbReference>
<dbReference type="InterPro" id="IPR048583">
    <property type="entry name" value="RNase_E_G_thioredoxin-like"/>
</dbReference>
<dbReference type="RefSeq" id="WP_147702702.1">
    <property type="nucleotide sequence ID" value="NZ_VDUY01000001.1"/>
</dbReference>
<dbReference type="GO" id="GO:0005737">
    <property type="term" value="C:cytoplasm"/>
    <property type="evidence" value="ECO:0007669"/>
    <property type="project" value="UniProtKB-SubCell"/>
</dbReference>
<accession>A0A5C8P4K0</accession>